<evidence type="ECO:0000259" key="18">
    <source>
        <dbReference type="PROSITE" id="PS50054"/>
    </source>
</evidence>
<feature type="compositionally biased region" description="Polar residues" evidence="17">
    <location>
        <begin position="1430"/>
        <end position="1440"/>
    </location>
</feature>
<reference evidence="21 22" key="1">
    <citation type="journal article" date="2018" name="G3 (Bethesda)">
        <title>A High-Quality Reference Genome for the Invasive Mosquitofish Gambusia affinis Using a Chicago Library.</title>
        <authorList>
            <person name="Hoffberg S.L."/>
            <person name="Troendle N.J."/>
            <person name="Glenn T.C."/>
            <person name="Mahmud O."/>
            <person name="Louha S."/>
            <person name="Chalopin D."/>
            <person name="Bennetzen J.L."/>
            <person name="Mauricio R."/>
        </authorList>
    </citation>
    <scope>NUCLEOTIDE SEQUENCE [LARGE SCALE GENOMIC DNA]</scope>
    <source>
        <strain evidence="21">NE01/NJP1002.9</strain>
        <tissue evidence="21">Muscle</tissue>
    </source>
</reference>
<keyword evidence="12" id="KW-0206">Cytoskeleton</keyword>
<evidence type="ECO:0000256" key="2">
    <source>
        <dbReference type="ARBA" id="ARBA00004245"/>
    </source>
</evidence>
<dbReference type="GO" id="GO:0005856">
    <property type="term" value="C:cytoskeleton"/>
    <property type="evidence" value="ECO:0007669"/>
    <property type="project" value="UniProtKB-SubCell"/>
</dbReference>
<proteinExistence type="inferred from homology"/>
<feature type="compositionally biased region" description="Basic and acidic residues" evidence="17">
    <location>
        <begin position="1611"/>
        <end position="1634"/>
    </location>
</feature>
<feature type="domain" description="DEK-C" evidence="20">
    <location>
        <begin position="204"/>
        <end position="259"/>
    </location>
</feature>
<feature type="region of interest" description="Disordered" evidence="17">
    <location>
        <begin position="534"/>
        <end position="553"/>
    </location>
</feature>
<evidence type="ECO:0000256" key="4">
    <source>
        <dbReference type="ARBA" id="ARBA00009580"/>
    </source>
</evidence>
<evidence type="ECO:0000256" key="5">
    <source>
        <dbReference type="ARBA" id="ARBA00013081"/>
    </source>
</evidence>
<feature type="region of interest" description="Disordered" evidence="17">
    <location>
        <begin position="856"/>
        <end position="883"/>
    </location>
</feature>
<dbReference type="InterPro" id="IPR016130">
    <property type="entry name" value="Tyr_Pase_AS"/>
</dbReference>
<dbReference type="FunFam" id="1.10.10.60:FF:000423">
    <property type="entry name" value="Slingshot protein phosphatase 1a"/>
    <property type="match status" value="1"/>
</dbReference>
<feature type="compositionally biased region" description="Low complexity" evidence="17">
    <location>
        <begin position="1580"/>
        <end position="1595"/>
    </location>
</feature>
<dbReference type="Gene3D" id="1.10.10.60">
    <property type="entry name" value="Homeodomain-like"/>
    <property type="match status" value="1"/>
</dbReference>
<keyword evidence="9" id="KW-0904">Protein phosphatase</keyword>
<feature type="compositionally biased region" description="Acidic residues" evidence="17">
    <location>
        <begin position="1048"/>
        <end position="1058"/>
    </location>
</feature>
<feature type="region of interest" description="Disordered" evidence="17">
    <location>
        <begin position="652"/>
        <end position="687"/>
    </location>
</feature>
<feature type="region of interest" description="Disordered" evidence="17">
    <location>
        <begin position="1683"/>
        <end position="1729"/>
    </location>
</feature>
<dbReference type="Proteomes" id="UP000250572">
    <property type="component" value="Unassembled WGS sequence"/>
</dbReference>
<evidence type="ECO:0000256" key="6">
    <source>
        <dbReference type="ARBA" id="ARBA00022490"/>
    </source>
</evidence>
<gene>
    <name evidence="21" type="ORF">CCH79_00007006</name>
</gene>
<feature type="compositionally biased region" description="Polar residues" evidence="17">
    <location>
        <begin position="1520"/>
        <end position="1534"/>
    </location>
</feature>
<evidence type="ECO:0000256" key="17">
    <source>
        <dbReference type="SAM" id="MobiDB-lite"/>
    </source>
</evidence>
<dbReference type="GO" id="GO:0032154">
    <property type="term" value="C:cleavage furrow"/>
    <property type="evidence" value="ECO:0007669"/>
    <property type="project" value="UniProtKB-SubCell"/>
</dbReference>
<feature type="region of interest" description="Disordered" evidence="17">
    <location>
        <begin position="1509"/>
        <end position="1645"/>
    </location>
</feature>
<feature type="region of interest" description="Disordered" evidence="17">
    <location>
        <begin position="1038"/>
        <end position="1203"/>
    </location>
</feature>
<dbReference type="InterPro" id="IPR029021">
    <property type="entry name" value="Prot-tyrosine_phosphatase-like"/>
</dbReference>
<feature type="compositionally biased region" description="Basic residues" evidence="17">
    <location>
        <begin position="1141"/>
        <end position="1153"/>
    </location>
</feature>
<dbReference type="Gene3D" id="3.90.190.10">
    <property type="entry name" value="Protein tyrosine phosphatase superfamily"/>
    <property type="match status" value="1"/>
</dbReference>
<keyword evidence="10" id="KW-0007">Acetylation</keyword>
<dbReference type="PANTHER" id="PTHR45864">
    <property type="entry name" value="SLINGSHOT PROTEIN PHOSPHATASE HOMOLOG"/>
    <property type="match status" value="1"/>
</dbReference>
<keyword evidence="6" id="KW-0963">Cytoplasm</keyword>
<dbReference type="InterPro" id="IPR043587">
    <property type="entry name" value="Phosphatase_SSH-like"/>
</dbReference>
<feature type="compositionally biased region" description="Basic and acidic residues" evidence="17">
    <location>
        <begin position="1154"/>
        <end position="1184"/>
    </location>
</feature>
<evidence type="ECO:0000313" key="22">
    <source>
        <dbReference type="Proteomes" id="UP000250572"/>
    </source>
</evidence>
<feature type="compositionally biased region" description="Basic and acidic residues" evidence="17">
    <location>
        <begin position="1468"/>
        <end position="1480"/>
    </location>
</feature>
<feature type="domain" description="Tyrosine specific protein phosphatases" evidence="19">
    <location>
        <begin position="325"/>
        <end position="382"/>
    </location>
</feature>
<feature type="compositionally biased region" description="Basic and acidic residues" evidence="17">
    <location>
        <begin position="1059"/>
        <end position="1076"/>
    </location>
</feature>
<feature type="region of interest" description="Disordered" evidence="17">
    <location>
        <begin position="1393"/>
        <end position="1493"/>
    </location>
</feature>
<dbReference type="FunFam" id="3.90.190.10:FF:000004">
    <property type="entry name" value="Protein phosphatase Slingshot homolog 2"/>
    <property type="match status" value="1"/>
</dbReference>
<dbReference type="Pfam" id="PF00782">
    <property type="entry name" value="DSPc"/>
    <property type="match status" value="1"/>
</dbReference>
<protein>
    <recommendedName>
        <fullName evidence="15">Protein phosphatase Slingshot homolog 1</fullName>
        <ecNumber evidence="5">3.1.3.16</ecNumber>
    </recommendedName>
    <alternativeName>
        <fullName evidence="16">SSH-like protein 1</fullName>
    </alternativeName>
</protein>
<evidence type="ECO:0000256" key="12">
    <source>
        <dbReference type="ARBA" id="ARBA00023212"/>
    </source>
</evidence>
<dbReference type="PROSITE" id="PS00383">
    <property type="entry name" value="TYR_PHOSPHATASE_1"/>
    <property type="match status" value="1"/>
</dbReference>
<dbReference type="GO" id="GO:0004722">
    <property type="term" value="F:protein serine/threonine phosphatase activity"/>
    <property type="evidence" value="ECO:0007669"/>
    <property type="project" value="UniProtKB-EC"/>
</dbReference>
<feature type="region of interest" description="Disordered" evidence="17">
    <location>
        <begin position="719"/>
        <end position="743"/>
    </location>
</feature>
<dbReference type="SMART" id="SM00195">
    <property type="entry name" value="DSPc"/>
    <property type="match status" value="1"/>
</dbReference>
<dbReference type="SUPFAM" id="SSF109715">
    <property type="entry name" value="DEK C-terminal domain"/>
    <property type="match status" value="1"/>
</dbReference>
<dbReference type="SUPFAM" id="SSF52799">
    <property type="entry name" value="(Phosphotyrosine protein) phosphatases II"/>
    <property type="match status" value="1"/>
</dbReference>
<feature type="compositionally biased region" description="Basic and acidic residues" evidence="17">
    <location>
        <begin position="1535"/>
        <end position="1545"/>
    </location>
</feature>
<evidence type="ECO:0000256" key="1">
    <source>
        <dbReference type="ARBA" id="ARBA00004214"/>
    </source>
</evidence>
<dbReference type="InterPro" id="IPR020422">
    <property type="entry name" value="TYR_PHOSPHATASE_DUAL_dom"/>
</dbReference>
<feature type="compositionally biased region" description="Polar residues" evidence="17">
    <location>
        <begin position="1188"/>
        <end position="1200"/>
    </location>
</feature>
<comment type="subcellular location">
    <subcellularLocation>
        <location evidence="3">Cleavage furrow</location>
    </subcellularLocation>
    <subcellularLocation>
        <location evidence="2">Cytoplasm</location>
        <location evidence="2">Cytoskeleton</location>
    </subcellularLocation>
    <subcellularLocation>
        <location evidence="1">Midbody</location>
    </subcellularLocation>
</comment>
<dbReference type="PROSITE" id="PS50054">
    <property type="entry name" value="TYR_PHOSPHATASE_DUAL"/>
    <property type="match status" value="1"/>
</dbReference>
<feature type="compositionally biased region" description="Basic and acidic residues" evidence="17">
    <location>
        <begin position="729"/>
        <end position="738"/>
    </location>
</feature>
<feature type="compositionally biased region" description="Polar residues" evidence="17">
    <location>
        <begin position="1393"/>
        <end position="1410"/>
    </location>
</feature>
<dbReference type="EC" id="3.1.3.16" evidence="5"/>
<comment type="function">
    <text evidence="14">Protein phosphatase which regulates actin filament dynamics. Dephosphorylates and activates the actin binding/depolymerizing factor cofilin, which subsequently binds to actin filaments and stimulates their disassembly. Inhibitory phosphorylation of cofilin is mediated by LIMK1, which may also be dephosphorylated and inactivated by this protein.</text>
</comment>
<evidence type="ECO:0000256" key="13">
    <source>
        <dbReference type="ARBA" id="ARBA00048336"/>
    </source>
</evidence>
<dbReference type="InterPro" id="IPR014876">
    <property type="entry name" value="DEK_C"/>
</dbReference>
<evidence type="ECO:0000256" key="16">
    <source>
        <dbReference type="ARBA" id="ARBA00076772"/>
    </source>
</evidence>
<feature type="compositionally biased region" description="Basic and acidic residues" evidence="17">
    <location>
        <begin position="1417"/>
        <end position="1426"/>
    </location>
</feature>
<feature type="domain" description="Tyrosine-protein phosphatase" evidence="18">
    <location>
        <begin position="263"/>
        <end position="404"/>
    </location>
</feature>
<evidence type="ECO:0000256" key="8">
    <source>
        <dbReference type="ARBA" id="ARBA00022801"/>
    </source>
</evidence>
<evidence type="ECO:0000256" key="7">
    <source>
        <dbReference type="ARBA" id="ARBA00022553"/>
    </source>
</evidence>
<dbReference type="PANTHER" id="PTHR45864:SF5">
    <property type="entry name" value="PROTEIN PHOSPHATASE SLINGSHOT HOMOLOG 1"/>
    <property type="match status" value="1"/>
</dbReference>
<comment type="caution">
    <text evidence="21">The sequence shown here is derived from an EMBL/GenBank/DDBJ whole genome shotgun (WGS) entry which is preliminary data.</text>
</comment>
<feature type="compositionally biased region" description="Low complexity" evidence="17">
    <location>
        <begin position="858"/>
        <end position="876"/>
    </location>
</feature>
<dbReference type="EMBL" id="NHOQ01002094">
    <property type="protein sequence ID" value="PWA19645.1"/>
    <property type="molecule type" value="Genomic_DNA"/>
</dbReference>
<keyword evidence="22" id="KW-1185">Reference proteome</keyword>
<comment type="catalytic activity">
    <reaction evidence="13">
        <text>O-phospho-L-threonyl-[protein] + H2O = L-threonyl-[protein] + phosphate</text>
        <dbReference type="Rhea" id="RHEA:47004"/>
        <dbReference type="Rhea" id="RHEA-COMP:11060"/>
        <dbReference type="Rhea" id="RHEA-COMP:11605"/>
        <dbReference type="ChEBI" id="CHEBI:15377"/>
        <dbReference type="ChEBI" id="CHEBI:30013"/>
        <dbReference type="ChEBI" id="CHEBI:43474"/>
        <dbReference type="ChEBI" id="CHEBI:61977"/>
        <dbReference type="EC" id="3.1.3.16"/>
    </reaction>
</comment>
<organism evidence="21 22">
    <name type="scientific">Gambusia affinis</name>
    <name type="common">Western mosquitofish</name>
    <name type="synonym">Heterandria affinis</name>
    <dbReference type="NCBI Taxonomy" id="33528"/>
    <lineage>
        <taxon>Eukaryota</taxon>
        <taxon>Metazoa</taxon>
        <taxon>Chordata</taxon>
        <taxon>Craniata</taxon>
        <taxon>Vertebrata</taxon>
        <taxon>Euteleostomi</taxon>
        <taxon>Actinopterygii</taxon>
        <taxon>Neopterygii</taxon>
        <taxon>Teleostei</taxon>
        <taxon>Neoteleostei</taxon>
        <taxon>Acanthomorphata</taxon>
        <taxon>Ovalentaria</taxon>
        <taxon>Atherinomorphae</taxon>
        <taxon>Cyprinodontiformes</taxon>
        <taxon>Poeciliidae</taxon>
        <taxon>Poeciliinae</taxon>
        <taxon>Gambusia</taxon>
    </lineage>
</organism>
<dbReference type="Pfam" id="PF23040">
    <property type="entry name" value="PH_SSH1-like_1st"/>
    <property type="match status" value="1"/>
</dbReference>
<dbReference type="PROSITE" id="PS51998">
    <property type="entry name" value="DEK_C"/>
    <property type="match status" value="1"/>
</dbReference>
<feature type="compositionally biased region" description="Basic and acidic residues" evidence="17">
    <location>
        <begin position="1693"/>
        <end position="1710"/>
    </location>
</feature>
<evidence type="ECO:0000256" key="14">
    <source>
        <dbReference type="ARBA" id="ARBA00056712"/>
    </source>
</evidence>
<keyword evidence="11" id="KW-0009">Actin-binding</keyword>
<dbReference type="GO" id="GO:0003779">
    <property type="term" value="F:actin binding"/>
    <property type="evidence" value="ECO:0007669"/>
    <property type="project" value="UniProtKB-KW"/>
</dbReference>
<dbReference type="InterPro" id="IPR000340">
    <property type="entry name" value="Dual-sp_phosphatase_cat-dom"/>
</dbReference>
<evidence type="ECO:0000256" key="11">
    <source>
        <dbReference type="ARBA" id="ARBA00023203"/>
    </source>
</evidence>
<keyword evidence="7" id="KW-0597">Phosphoprotein</keyword>
<dbReference type="GO" id="GO:0030837">
    <property type="term" value="P:negative regulation of actin filament polymerization"/>
    <property type="evidence" value="ECO:0007669"/>
    <property type="project" value="InterPro"/>
</dbReference>
<name>A0A315VA85_GAMAF</name>
<evidence type="ECO:0000256" key="10">
    <source>
        <dbReference type="ARBA" id="ARBA00022990"/>
    </source>
</evidence>
<dbReference type="PROSITE" id="PS50056">
    <property type="entry name" value="TYR_PHOSPHATASE_2"/>
    <property type="match status" value="1"/>
</dbReference>
<dbReference type="GO" id="GO:0030496">
    <property type="term" value="C:midbody"/>
    <property type="evidence" value="ECO:0007669"/>
    <property type="project" value="UniProtKB-SubCell"/>
</dbReference>
<feature type="compositionally biased region" description="Polar residues" evidence="17">
    <location>
        <begin position="1600"/>
        <end position="1610"/>
    </location>
</feature>
<evidence type="ECO:0000256" key="3">
    <source>
        <dbReference type="ARBA" id="ARBA00004626"/>
    </source>
</evidence>
<dbReference type="InterPro" id="IPR043588">
    <property type="entry name" value="SSH-N"/>
</dbReference>
<dbReference type="Pfam" id="PF08766">
    <property type="entry name" value="DEK_C"/>
    <property type="match status" value="1"/>
</dbReference>
<feature type="compositionally biased region" description="Polar residues" evidence="17">
    <location>
        <begin position="1717"/>
        <end position="1729"/>
    </location>
</feature>
<keyword evidence="8" id="KW-0378">Hydrolase</keyword>
<sequence length="1729" mass="190386">MSQQHICCQVIWQTVTAPGNFDRELPQHLQVMINILRSEDRIKLAVRLESAWSDRVRYMVVVYTSGRQDTEENILLGIDFTNKDWYKYTRKSCSVGMVLPLWSDTKIHLDGDGGFTVNTAGRTHVFKPVSVQAMSALQVLHKACEVSRRFNYFPGGMALTWMGYYESCIASEQSCINEWNAMKDLETTRPDSPIMFVDKPSERERTECLIKSKLRSIMTSQDLENVTCKQIRTELEQHMNCNLKEYKEFIDNEMLLILGQMDKATLIFDHVYLGSEWNASNLEELQDTGVGYILNVTREIDNFFPGTFCYHNIRVYDEEATDLLAHWNDTYNFIMKAKKNDSKCLVHCKMGVSRSASTVIAYAMKEYGWSLEKAYNFVKQKRNITRPNAGFMRQLAEYEGILDASKQRHNKLWHPDADCEMAEGQQGLAPFCGGEDGGDPTADPQMSPCCEEGSSDKGAACSSPCRTVALDIDPAYNNYYFRRLSDSALDSEPSTPVRGPPLLSMEKVFIEIEDVERDALLDDEAFHGREGLPLPHFGPTAEGTAAQTCSRGPEPLEELRLRLEFSTVEEENEEDVQKEEAEMEVLMQPDDRGGGEGDGGETQDVEVEGDAEGFGMDLASLNDNSNNNNHLSLLQNHKDTSSSFLLQRDASLVSGSHQKEHSSSPASELRLNARPPSEVQSPSLRRSEGVLTSAGLLSPCGPQCDCANCAASATALPSSEEQQSAEAEDGSHLLRDSQSESASDVLPELMRADFEEETPAVACYLGQQQESLVQLRQSGLVRRRAERLERLSGMSLQECQKSKRCPSHNEEKEEFSSFTGDFAKTSTPCQVRLEPLVVPLTNEALLGVVGSGLLTPTSSPHGSTLTRSSSSDSLRSVRGKPGLVRQRAQEIETRLRLAGLTVPSRLKRSNSLAKLGSLNLSSDDLCSACSSDAGTLLLLSLSPEPDQGLEWDPPTASSLSRPGKNLLTPGRALPSYLMLHSGSSCPEYFRIFEMTFRPGCLLMITKTQKINMGQNQEKIEGGEQDIDENLEETKISQEFGLNTRSGEITEEESSCDDEDGKKSDEPHCYHPNERPSYEPTITSIERHECESQYTAREVRQGGAAEEEGGGEQGGGGWTAPLSPHETEKNPDSTSGTDRLKTTHRLSKINKSKRKSADHLRASAKIRMEQQAEETSTQKDDKSEDASSFGHSEQDSMTLKNCTYGAHTGSESLLVVDLNEIIRAEAGNEEIKLCTGTVGNLTERKEPPPAQPPHPLENTLQKESLLYMSDTIQRVTPKEKTDISEKEVTLKYVLGDCSLARPKVTNVCDQETEMQPSLPDTAETNDAITSESAPTAALDTEPSSILEKLLKRNKTEATPSLDKIKEVYTDTAEDPVDEEKILNATSPAAAALTKWNNQPEGDTQMTLSKQPEPNPALKDSHDEKMDVKQTVAAQNTTSDSVCFQPAASGDATCDSSLTESHFAGAKNINSRDDSVKADAEIRSNTGPSESLSSNSFLSAVLHETTSCEQTGVIVDEAKPSSAESTENGGEINSSKKLNEEKTDARGEPSAVKSETKTKTSGSDRAHTLLGDRQVAKEGPEDVAAPPADAGAPLVDGLVITQEISQIPASTQPDRKSESVPAERTERDGVSLRDKSQSPPRPRPVSDLIKETIQLHEKLQHHDRPKPAEVKSAEELAQSVKVAQMKAAFDSPQKPPDKAVERKPSVRRDSHIPLRHVSLTGQNSSKPFFKV</sequence>
<accession>A0A315VA85</accession>
<dbReference type="InterPro" id="IPR000387">
    <property type="entry name" value="Tyr_Pase_dom"/>
</dbReference>
<evidence type="ECO:0000256" key="15">
    <source>
        <dbReference type="ARBA" id="ARBA00067363"/>
    </source>
</evidence>
<comment type="similarity">
    <text evidence="4">Belongs to the protein-tyrosine phosphatase family.</text>
</comment>
<dbReference type="STRING" id="33528.ENSGAFP00000019066"/>
<evidence type="ECO:0000313" key="21">
    <source>
        <dbReference type="EMBL" id="PWA19645.1"/>
    </source>
</evidence>
<evidence type="ECO:0000259" key="20">
    <source>
        <dbReference type="PROSITE" id="PS51998"/>
    </source>
</evidence>
<evidence type="ECO:0000256" key="9">
    <source>
        <dbReference type="ARBA" id="ARBA00022912"/>
    </source>
</evidence>
<feature type="compositionally biased region" description="Basic and acidic residues" evidence="17">
    <location>
        <begin position="1552"/>
        <end position="1565"/>
    </location>
</feature>
<evidence type="ECO:0000259" key="19">
    <source>
        <dbReference type="PROSITE" id="PS50056"/>
    </source>
</evidence>